<organism evidence="1 2">
    <name type="scientific">Pithovirus sibericum</name>
    <dbReference type="NCBI Taxonomy" id="1450746"/>
    <lineage>
        <taxon>Viruses</taxon>
        <taxon>Pithoviruses</taxon>
        <taxon>Orthopithovirinae</taxon>
        <taxon>Alphapithovirus</taxon>
        <taxon>Alphapithovirus sibericum</taxon>
    </lineage>
</organism>
<dbReference type="Proteomes" id="UP000202176">
    <property type="component" value="Segment"/>
</dbReference>
<gene>
    <name evidence="1" type="ORF">pv_201</name>
</gene>
<dbReference type="GeneID" id="18266229"/>
<dbReference type="EMBL" id="KF740664">
    <property type="protein sequence ID" value="AHH01768.1"/>
    <property type="molecule type" value="Genomic_DNA"/>
</dbReference>
<accession>W5S4S9</accession>
<evidence type="ECO:0000313" key="1">
    <source>
        <dbReference type="EMBL" id="AHH01768.1"/>
    </source>
</evidence>
<dbReference type="OrthoDB" id="40442at10239"/>
<dbReference type="RefSeq" id="YP_009001103.1">
    <property type="nucleotide sequence ID" value="NC_023423.1"/>
</dbReference>
<evidence type="ECO:0000313" key="2">
    <source>
        <dbReference type="Proteomes" id="UP000202176"/>
    </source>
</evidence>
<dbReference type="KEGG" id="vg:18266229"/>
<sequence>MNPPSLFTLTLLPLPLQEILEICLSGRFPPCTGIWKRKAELEFGFPGNFFDLYLGSDISTPRPIPESYRYLELGAVNSFLPELAASRDRKTGQISGLFESFIGVKEAILKGNMEQFQFFFDRMKPEAKQELKKNLESVGKLSLLFPMGADRVSFPVFDALLQGLGLPPLDKIVQPQDPSQQWILTGKPPRSIEQSVNDQKARMGGFTPNEILDNSLYFSHDVLLSLVERGNEKALIELLSAFNDGRTQPTSKAIFRAILRSGRIDFVDTFEPYFKYVVLRSAAFDIDGIYEEKFAGFPADFFLDAACGGNRQVVDFLSQSNQQSSLDIIRDSESFTSVYLRAILDGFFLHRDVMAVHSLIEQITLNSTGIIHRSRINFSSLPIDVLDLLSHKIPFKEIYSAVDFFSQVLGQNLGYLNVVIFCLNGLAAERGRENFFRHLERSGLIQVLERFEKLTPLSVSIVRSTLQSWALPSLVENN</sequence>
<proteinExistence type="predicted"/>
<reference evidence="1 2" key="1">
    <citation type="journal article" date="2014" name="Proc. Natl. Acad. Sci. U.S.A.">
        <title>Thirty-thousand-year-old distant relative of giant icosahedral DNA viruses with a pandoravirus morphology.</title>
        <authorList>
            <person name="Legendre M."/>
            <person name="Bartoli J."/>
            <person name="Shmakova L."/>
            <person name="Jeudy S."/>
            <person name="Labadie K."/>
            <person name="Adrait A."/>
            <person name="Lescot M."/>
            <person name="Poirot O."/>
            <person name="Bertaux L."/>
            <person name="Bruley C."/>
            <person name="Coute Y."/>
            <person name="Rivkina E."/>
            <person name="Abergel C."/>
            <person name="Claverie J.M."/>
        </authorList>
    </citation>
    <scope>NUCLEOTIDE SEQUENCE [LARGE SCALE GENOMIC DNA]</scope>
    <source>
        <strain evidence="1">P1084-T</strain>
    </source>
</reference>
<keyword evidence="2" id="KW-1185">Reference proteome</keyword>
<name>W5S4S9_9VIRU</name>
<protein>
    <submittedName>
        <fullName evidence="1">Uncharacterized protein</fullName>
    </submittedName>
</protein>